<keyword evidence="5" id="KW-1185">Reference proteome</keyword>
<feature type="chain" id="PRO_5045514711" evidence="3">
    <location>
        <begin position="22"/>
        <end position="822"/>
    </location>
</feature>
<proteinExistence type="predicted"/>
<gene>
    <name evidence="4" type="ORF">BLNAU_9456</name>
</gene>
<comment type="caution">
    <text evidence="4">The sequence shown here is derived from an EMBL/GenBank/DDBJ whole genome shotgun (WGS) entry which is preliminary data.</text>
</comment>
<dbReference type="SMART" id="SM00320">
    <property type="entry name" value="WD40"/>
    <property type="match status" value="6"/>
</dbReference>
<protein>
    <submittedName>
        <fullName evidence="4">Uncharacterized protein</fullName>
    </submittedName>
</protein>
<feature type="compositionally biased region" description="Low complexity" evidence="2">
    <location>
        <begin position="539"/>
        <end position="555"/>
    </location>
</feature>
<evidence type="ECO:0000256" key="3">
    <source>
        <dbReference type="SAM" id="SignalP"/>
    </source>
</evidence>
<dbReference type="SUPFAM" id="SSF50978">
    <property type="entry name" value="WD40 repeat-like"/>
    <property type="match status" value="2"/>
</dbReference>
<dbReference type="PROSITE" id="PS50294">
    <property type="entry name" value="WD_REPEATS_REGION"/>
    <property type="match status" value="1"/>
</dbReference>
<dbReference type="InterPro" id="IPR015943">
    <property type="entry name" value="WD40/YVTN_repeat-like_dom_sf"/>
</dbReference>
<dbReference type="PANTHER" id="PTHR44525">
    <property type="entry name" value="WD REPEAT-CONTAINING PROTEIN 27"/>
    <property type="match status" value="1"/>
</dbReference>
<evidence type="ECO:0000313" key="5">
    <source>
        <dbReference type="Proteomes" id="UP001281761"/>
    </source>
</evidence>
<feature type="region of interest" description="Disordered" evidence="2">
    <location>
        <begin position="795"/>
        <end position="822"/>
    </location>
</feature>
<organism evidence="4 5">
    <name type="scientific">Blattamonas nauphoetae</name>
    <dbReference type="NCBI Taxonomy" id="2049346"/>
    <lineage>
        <taxon>Eukaryota</taxon>
        <taxon>Metamonada</taxon>
        <taxon>Preaxostyla</taxon>
        <taxon>Oxymonadida</taxon>
        <taxon>Blattamonas</taxon>
    </lineage>
</organism>
<name>A0ABQ9XVU5_9EUKA</name>
<dbReference type="Pfam" id="PF00400">
    <property type="entry name" value="WD40"/>
    <property type="match status" value="2"/>
</dbReference>
<dbReference type="PROSITE" id="PS50082">
    <property type="entry name" value="WD_REPEATS_2"/>
    <property type="match status" value="1"/>
</dbReference>
<accession>A0ABQ9XVU5</accession>
<feature type="repeat" description="WD" evidence="1">
    <location>
        <begin position="755"/>
        <end position="796"/>
    </location>
</feature>
<evidence type="ECO:0000256" key="1">
    <source>
        <dbReference type="PROSITE-ProRule" id="PRU00221"/>
    </source>
</evidence>
<sequence length="822" mass="88970">MVFCPWSTELLLATTSSTVSCFDLSIGALIGESEVLTGKGTLSRLSAFGGARPTVLVGTTDGRLFCLDVQDVIVKQQQRLTFHISLKVDTKDILRKGNETDSLVHDIIVSDPSSAVSNRPQTQSSFIPQTAPATRSSAFSTFPIPSTTSSDSILSLHFVTIATSQTPLIIICSSQRLFVLNPHSHQTTLLRTFTTTDSSGQTTPMTLQQCVPLTGLRSSEDPTFCAVSADSSLVSFSLHPSSQQTSSHPSFQIPQNTLSSPYFQSMSSFYASLPETSHLHSSSSLRSDLIAEWKERNATRSFESQPTKPHRLGTILVTTTNRPIIDKRTPTLEDKPIMFHNKIKSSGYGQDIRAKAKAKAKAKALKKNQPPKKASDSPTNVPDRPDFVYPVTASTPSAPPSRIIETGRGGLGRLVWAPSGRQLAVVGTDNAVSVVKPFQGTTTKAPTIVFTNEKQILDLGWNLTGSHAITADGDSVKVLRTVGGSDTEFVSTGMVLEMRYERESKHEHPTEMTTGPKSNQTTRLFMTKVTVPKSKQTVGNTPPRSNSPSSSGNNRMTNVTSACFALRDTTILSSSGSSLLCHSYVLGDDPAFQDHSGTDLSTQKQGEHRLLFSLKHPSTSLTAISSPNGFFSPLCITAGSDRSINVIDLPTERLIHTFANSHTRPASHLVTPSLSPFSVCSVHFPDIFMSAALDGIKIWDLRVLQPILTLQTNSQIKAASVTSSSFSPCGRFITTGGADSRLYVYDFRGSREAALVSHTDIVSGTGWSPCRVCLASSSLDGTIRLWGLAKEELYPQAPQRSRGNPPPNQRVQQKKKEAMPIN</sequence>
<dbReference type="InterPro" id="IPR042411">
    <property type="entry name" value="WDR27"/>
</dbReference>
<reference evidence="4 5" key="1">
    <citation type="journal article" date="2022" name="bioRxiv">
        <title>Genomics of Preaxostyla Flagellates Illuminates Evolutionary Transitions and the Path Towards Mitochondrial Loss.</title>
        <authorList>
            <person name="Novak L.V.F."/>
            <person name="Treitli S.C."/>
            <person name="Pyrih J."/>
            <person name="Halakuc P."/>
            <person name="Pipaliya S.V."/>
            <person name="Vacek V."/>
            <person name="Brzon O."/>
            <person name="Soukal P."/>
            <person name="Eme L."/>
            <person name="Dacks J.B."/>
            <person name="Karnkowska A."/>
            <person name="Elias M."/>
            <person name="Hampl V."/>
        </authorList>
    </citation>
    <scope>NUCLEOTIDE SEQUENCE [LARGE SCALE GENOMIC DNA]</scope>
    <source>
        <strain evidence="4">NAU3</strain>
        <tissue evidence="4">Gut</tissue>
    </source>
</reference>
<feature type="region of interest" description="Disordered" evidence="2">
    <location>
        <begin position="360"/>
        <end position="402"/>
    </location>
</feature>
<feature type="compositionally biased region" description="Basic residues" evidence="2">
    <location>
        <begin position="360"/>
        <end position="370"/>
    </location>
</feature>
<dbReference type="InterPro" id="IPR036322">
    <property type="entry name" value="WD40_repeat_dom_sf"/>
</dbReference>
<feature type="signal peptide" evidence="3">
    <location>
        <begin position="1"/>
        <end position="21"/>
    </location>
</feature>
<feature type="region of interest" description="Disordered" evidence="2">
    <location>
        <begin position="532"/>
        <end position="555"/>
    </location>
</feature>
<evidence type="ECO:0000313" key="4">
    <source>
        <dbReference type="EMBL" id="KAK2955597.1"/>
    </source>
</evidence>
<dbReference type="Gene3D" id="2.130.10.10">
    <property type="entry name" value="YVTN repeat-like/Quinoprotein amine dehydrogenase"/>
    <property type="match status" value="1"/>
</dbReference>
<dbReference type="Proteomes" id="UP001281761">
    <property type="component" value="Unassembled WGS sequence"/>
</dbReference>
<keyword evidence="3" id="KW-0732">Signal</keyword>
<dbReference type="EMBL" id="JARBJD010000065">
    <property type="protein sequence ID" value="KAK2955597.1"/>
    <property type="molecule type" value="Genomic_DNA"/>
</dbReference>
<keyword evidence="1" id="KW-0853">WD repeat</keyword>
<dbReference type="InterPro" id="IPR001680">
    <property type="entry name" value="WD40_rpt"/>
</dbReference>
<dbReference type="PANTHER" id="PTHR44525:SF1">
    <property type="entry name" value="WD REPEAT-CONTAINING PROTEIN 27"/>
    <property type="match status" value="1"/>
</dbReference>
<evidence type="ECO:0000256" key="2">
    <source>
        <dbReference type="SAM" id="MobiDB-lite"/>
    </source>
</evidence>